<dbReference type="AlphaFoldDB" id="A0A194ALN6"/>
<protein>
    <submittedName>
        <fullName evidence="1">Uncharacterized protein</fullName>
    </submittedName>
</protein>
<proteinExistence type="predicted"/>
<dbReference type="EMBL" id="GELH01000837">
    <property type="protein sequence ID" value="JAS03435.1"/>
    <property type="molecule type" value="Transcribed_RNA"/>
</dbReference>
<name>A0A194ALN6_PINFU</name>
<dbReference type="EMBL" id="GELH01000838">
    <property type="protein sequence ID" value="JAS03434.1"/>
    <property type="molecule type" value="Transcribed_RNA"/>
</dbReference>
<organism evidence="1">
    <name type="scientific">Pinctada fucata</name>
    <name type="common">Akoya pearl oyster</name>
    <name type="synonym">Pinctada imbricata fucata</name>
    <dbReference type="NCBI Taxonomy" id="50426"/>
    <lineage>
        <taxon>Eukaryota</taxon>
        <taxon>Metazoa</taxon>
        <taxon>Spiralia</taxon>
        <taxon>Lophotrochozoa</taxon>
        <taxon>Mollusca</taxon>
        <taxon>Bivalvia</taxon>
        <taxon>Autobranchia</taxon>
        <taxon>Pteriomorphia</taxon>
        <taxon>Pterioida</taxon>
        <taxon>Pterioidea</taxon>
        <taxon>Pteriidae</taxon>
        <taxon>Pinctada</taxon>
    </lineage>
</organism>
<sequence length="69" mass="7982">MKRPSDQPLQSFSTVLVTDGRECIQKTTNSPFRKKLSFPCHHKYPPEVAIRIREVTSKRSCSEKQMFIG</sequence>
<evidence type="ECO:0000313" key="1">
    <source>
        <dbReference type="EMBL" id="JAS03435.1"/>
    </source>
</evidence>
<reference evidence="1" key="1">
    <citation type="submission" date="2016-03" db="EMBL/GenBank/DDBJ databases">
        <authorList>
            <person name="Ploux O."/>
        </authorList>
    </citation>
    <scope>NUCLEOTIDE SEQUENCE</scope>
    <source>
        <tissue evidence="1">Mantle</tissue>
    </source>
</reference>
<accession>A0A194ALN6</accession>